<dbReference type="EMBL" id="JACXIZ010000007">
    <property type="protein sequence ID" value="MBD2843937.1"/>
    <property type="molecule type" value="Genomic_DNA"/>
</dbReference>
<dbReference type="GO" id="GO:0003700">
    <property type="term" value="F:DNA-binding transcription factor activity"/>
    <property type="evidence" value="ECO:0007669"/>
    <property type="project" value="InterPro"/>
</dbReference>
<dbReference type="RefSeq" id="WP_190914156.1">
    <property type="nucleotide sequence ID" value="NZ_JACXIZ010000007.1"/>
</dbReference>
<dbReference type="AlphaFoldDB" id="A0A927BPL7"/>
<dbReference type="InterPro" id="IPR013324">
    <property type="entry name" value="RNA_pol_sigma_r3/r4-like"/>
</dbReference>
<dbReference type="Gene3D" id="1.10.10.10">
    <property type="entry name" value="Winged helix-like DNA-binding domain superfamily/Winged helix DNA-binding domain"/>
    <property type="match status" value="1"/>
</dbReference>
<evidence type="ECO:0000313" key="2">
    <source>
        <dbReference type="EMBL" id="MBD2843937.1"/>
    </source>
</evidence>
<proteinExistence type="predicted"/>
<dbReference type="InterPro" id="IPR036388">
    <property type="entry name" value="WH-like_DNA-bd_sf"/>
</dbReference>
<dbReference type="InterPro" id="IPR007630">
    <property type="entry name" value="RNA_pol_sigma70_r4"/>
</dbReference>
<organism evidence="2 3">
    <name type="scientific">Paenibacillus sabuli</name>
    <dbReference type="NCBI Taxonomy" id="2772509"/>
    <lineage>
        <taxon>Bacteria</taxon>
        <taxon>Bacillati</taxon>
        <taxon>Bacillota</taxon>
        <taxon>Bacilli</taxon>
        <taxon>Bacillales</taxon>
        <taxon>Paenibacillaceae</taxon>
        <taxon>Paenibacillus</taxon>
    </lineage>
</organism>
<accession>A0A927BPL7</accession>
<reference evidence="2" key="1">
    <citation type="submission" date="2020-09" db="EMBL/GenBank/DDBJ databases">
        <title>A novel bacterium of genus Paenibacillus, isolated from South China Sea.</title>
        <authorList>
            <person name="Huang H."/>
            <person name="Mo K."/>
            <person name="Hu Y."/>
        </authorList>
    </citation>
    <scope>NUCLEOTIDE SEQUENCE</scope>
    <source>
        <strain evidence="2">IB182496</strain>
    </source>
</reference>
<name>A0A927BPL7_9BACL</name>
<sequence>MLEAVIERCMQTMTPEHSQLIRLKWKRQLSYRELAQTLDTTEPIIRQKLHRARLSLLRKLALFWDEQLAREPSAKHRVHG</sequence>
<comment type="caution">
    <text evidence="2">The sequence shown here is derived from an EMBL/GenBank/DDBJ whole genome shotgun (WGS) entry which is preliminary data.</text>
</comment>
<dbReference type="Pfam" id="PF04545">
    <property type="entry name" value="Sigma70_r4"/>
    <property type="match status" value="1"/>
</dbReference>
<evidence type="ECO:0000313" key="3">
    <source>
        <dbReference type="Proteomes" id="UP000621560"/>
    </source>
</evidence>
<dbReference type="SUPFAM" id="SSF88659">
    <property type="entry name" value="Sigma3 and sigma4 domains of RNA polymerase sigma factors"/>
    <property type="match status" value="1"/>
</dbReference>
<keyword evidence="3" id="KW-1185">Reference proteome</keyword>
<dbReference type="GO" id="GO:0006352">
    <property type="term" value="P:DNA-templated transcription initiation"/>
    <property type="evidence" value="ECO:0007669"/>
    <property type="project" value="InterPro"/>
</dbReference>
<feature type="domain" description="RNA polymerase sigma-70 region 4" evidence="1">
    <location>
        <begin position="9"/>
        <end position="56"/>
    </location>
</feature>
<gene>
    <name evidence="2" type="ORF">IDH44_01925</name>
</gene>
<dbReference type="Proteomes" id="UP000621560">
    <property type="component" value="Unassembled WGS sequence"/>
</dbReference>
<protein>
    <submittedName>
        <fullName evidence="2">Sigma-70 family RNA polymerase sigma factor</fullName>
    </submittedName>
</protein>
<evidence type="ECO:0000259" key="1">
    <source>
        <dbReference type="Pfam" id="PF04545"/>
    </source>
</evidence>